<protein>
    <submittedName>
        <fullName evidence="6">DNA-binding transcriptional regulator CytR</fullName>
    </submittedName>
</protein>
<evidence type="ECO:0000256" key="4">
    <source>
        <dbReference type="ARBA" id="ARBA00023163"/>
    </source>
</evidence>
<name>A0AA37SXU0_9ALTE</name>
<dbReference type="Gene3D" id="1.10.260.40">
    <property type="entry name" value="lambda repressor-like DNA-binding domains"/>
    <property type="match status" value="1"/>
</dbReference>
<keyword evidence="3 6" id="KW-0238">DNA-binding</keyword>
<keyword evidence="1" id="KW-0678">Repressor</keyword>
<evidence type="ECO:0000259" key="5">
    <source>
        <dbReference type="PROSITE" id="PS50932"/>
    </source>
</evidence>
<dbReference type="InterPro" id="IPR010982">
    <property type="entry name" value="Lambda_DNA-bd_dom_sf"/>
</dbReference>
<dbReference type="SUPFAM" id="SSF53822">
    <property type="entry name" value="Periplasmic binding protein-like I"/>
    <property type="match status" value="1"/>
</dbReference>
<reference evidence="6" key="1">
    <citation type="journal article" date="2014" name="Int. J. Syst. Evol. Microbiol.">
        <title>Complete genome sequence of Corynebacterium casei LMG S-19264T (=DSM 44701T), isolated from a smear-ripened cheese.</title>
        <authorList>
            <consortium name="US DOE Joint Genome Institute (JGI-PGF)"/>
            <person name="Walter F."/>
            <person name="Albersmeier A."/>
            <person name="Kalinowski J."/>
            <person name="Ruckert C."/>
        </authorList>
    </citation>
    <scope>NUCLEOTIDE SEQUENCE</scope>
    <source>
        <strain evidence="6">NBRC 110023</strain>
    </source>
</reference>
<dbReference type="PROSITE" id="PS50932">
    <property type="entry name" value="HTH_LACI_2"/>
    <property type="match status" value="1"/>
</dbReference>
<dbReference type="SUPFAM" id="SSF47413">
    <property type="entry name" value="lambda repressor-like DNA-binding domains"/>
    <property type="match status" value="1"/>
</dbReference>
<evidence type="ECO:0000256" key="1">
    <source>
        <dbReference type="ARBA" id="ARBA00022491"/>
    </source>
</evidence>
<evidence type="ECO:0000313" key="7">
    <source>
        <dbReference type="Proteomes" id="UP001156601"/>
    </source>
</evidence>
<dbReference type="InterPro" id="IPR028082">
    <property type="entry name" value="Peripla_BP_I"/>
</dbReference>
<organism evidence="6 7">
    <name type="scientific">Agaribacter marinus</name>
    <dbReference type="NCBI Taxonomy" id="1431249"/>
    <lineage>
        <taxon>Bacteria</taxon>
        <taxon>Pseudomonadati</taxon>
        <taxon>Pseudomonadota</taxon>
        <taxon>Gammaproteobacteria</taxon>
        <taxon>Alteromonadales</taxon>
        <taxon>Alteromonadaceae</taxon>
        <taxon>Agaribacter</taxon>
    </lineage>
</organism>
<keyword evidence="4" id="KW-0804">Transcription</keyword>
<dbReference type="RefSeq" id="WP_284218152.1">
    <property type="nucleotide sequence ID" value="NZ_BSOT01000006.1"/>
</dbReference>
<dbReference type="InterPro" id="IPR000843">
    <property type="entry name" value="HTH_LacI"/>
</dbReference>
<reference evidence="6" key="2">
    <citation type="submission" date="2023-01" db="EMBL/GenBank/DDBJ databases">
        <title>Draft genome sequence of Agaribacter marinus strain NBRC 110023.</title>
        <authorList>
            <person name="Sun Q."/>
            <person name="Mori K."/>
        </authorList>
    </citation>
    <scope>NUCLEOTIDE SEQUENCE</scope>
    <source>
        <strain evidence="6">NBRC 110023</strain>
    </source>
</reference>
<comment type="caution">
    <text evidence="6">The sequence shown here is derived from an EMBL/GenBank/DDBJ whole genome shotgun (WGS) entry which is preliminary data.</text>
</comment>
<evidence type="ECO:0000256" key="3">
    <source>
        <dbReference type="ARBA" id="ARBA00023125"/>
    </source>
</evidence>
<dbReference type="SMART" id="SM00354">
    <property type="entry name" value="HTH_LACI"/>
    <property type="match status" value="1"/>
</dbReference>
<dbReference type="AlphaFoldDB" id="A0AA37SXU0"/>
<dbReference type="Proteomes" id="UP001156601">
    <property type="component" value="Unassembled WGS sequence"/>
</dbReference>
<evidence type="ECO:0000313" key="6">
    <source>
        <dbReference type="EMBL" id="GLR71817.1"/>
    </source>
</evidence>
<dbReference type="InterPro" id="IPR046335">
    <property type="entry name" value="LacI/GalR-like_sensor"/>
</dbReference>
<dbReference type="Pfam" id="PF00356">
    <property type="entry name" value="LacI"/>
    <property type="match status" value="1"/>
</dbReference>
<proteinExistence type="predicted"/>
<dbReference type="GO" id="GO:0000976">
    <property type="term" value="F:transcription cis-regulatory region binding"/>
    <property type="evidence" value="ECO:0007669"/>
    <property type="project" value="TreeGrafter"/>
</dbReference>
<feature type="domain" description="HTH lacI-type" evidence="5">
    <location>
        <begin position="4"/>
        <end position="58"/>
    </location>
</feature>
<dbReference type="CDD" id="cd06284">
    <property type="entry name" value="PBP1_LacI-like"/>
    <property type="match status" value="1"/>
</dbReference>
<dbReference type="CDD" id="cd01392">
    <property type="entry name" value="HTH_LacI"/>
    <property type="match status" value="1"/>
</dbReference>
<dbReference type="PROSITE" id="PS00356">
    <property type="entry name" value="HTH_LACI_1"/>
    <property type="match status" value="1"/>
</dbReference>
<dbReference type="Gene3D" id="3.40.50.2300">
    <property type="match status" value="2"/>
</dbReference>
<keyword evidence="7" id="KW-1185">Reference proteome</keyword>
<dbReference type="Pfam" id="PF13377">
    <property type="entry name" value="Peripla_BP_3"/>
    <property type="match status" value="1"/>
</dbReference>
<keyword evidence="2" id="KW-0805">Transcription regulation</keyword>
<evidence type="ECO:0000256" key="2">
    <source>
        <dbReference type="ARBA" id="ARBA00023015"/>
    </source>
</evidence>
<dbReference type="GO" id="GO:0003700">
    <property type="term" value="F:DNA-binding transcription factor activity"/>
    <property type="evidence" value="ECO:0007669"/>
    <property type="project" value="TreeGrafter"/>
</dbReference>
<dbReference type="EMBL" id="BSOT01000006">
    <property type="protein sequence ID" value="GLR71817.1"/>
    <property type="molecule type" value="Genomic_DNA"/>
</dbReference>
<dbReference type="PANTHER" id="PTHR30146:SF151">
    <property type="entry name" value="HTH-TYPE TRANSCRIPTIONAL REPRESSOR CYTR"/>
    <property type="match status" value="1"/>
</dbReference>
<gene>
    <name evidence="6" type="ORF">GCM10007852_27250</name>
</gene>
<dbReference type="PANTHER" id="PTHR30146">
    <property type="entry name" value="LACI-RELATED TRANSCRIPTIONAL REPRESSOR"/>
    <property type="match status" value="1"/>
</dbReference>
<sequence length="339" mass="36993">MAKVSIKEVAKQARVSAATVSRALSTPKLVNDKTLTRVLKAVKDTGYKPNRFGASLRTQKSGNVVVVMPDITNQVNAGIIRAIENEAMQAGYSVLLGDTQNIEARESHYGDMVTSGQADGILVFTPRIPFPVDENRQAFHDLPPLVNSCEEIPDDNINKVLIDNKAGAMAAVNHLISLGHKRIAAIKGPSFTPSTESRLVGYKEALNDAGIVIDDRYIITGDYGTDSGVVAMEKLLRLKNRPTAVFCFSDDMAIGAMNTLREYDFKIPEDISIMGFDDISYAKLMSPTLTTIKQPLEDIGRESMRMLLALMKGEQTTCKSITLPFELVIRQSTGPVPTS</sequence>
<accession>A0AA37SXU0</accession>